<proteinExistence type="predicted"/>
<gene>
    <name evidence="2" type="ORF">Tcan_04335</name>
</gene>
<name>A0A0B2VNT7_TOXCA</name>
<keyword evidence="3" id="KW-1185">Reference proteome</keyword>
<feature type="compositionally biased region" description="Polar residues" evidence="1">
    <location>
        <begin position="211"/>
        <end position="231"/>
    </location>
</feature>
<dbReference type="AlphaFoldDB" id="A0A0B2VNT7"/>
<sequence length="277" mass="31383">MPSYAHLYQHTETRERRSEHRCMTQTNSWSTNQHDHSNQSSISEHARLSDPSKTSTLPSNYYASNHSDAPNHRSSDEYNRRTSTTHSVKKSHHILEVPDGRQKEATLNERKRGNEWEGSKTRVLQQVDMHNKTVTPEGYEAKQRVKSMPEVTSFAKKILSPNAHLPIYAELTASPTVRNSQTYGNYAELKPLSLCRLAYQNDFTGDLPHFANNQQAGGQSRNASQSSNVRQSVMPKFHCTTSHDGRTRNNGRTSKPYGLQANDVTSSSRGDECRKLL</sequence>
<dbReference type="EMBL" id="JPKZ01001211">
    <property type="protein sequence ID" value="KHN83213.1"/>
    <property type="molecule type" value="Genomic_DNA"/>
</dbReference>
<feature type="compositionally biased region" description="Basic and acidic residues" evidence="1">
    <location>
        <begin position="9"/>
        <end position="22"/>
    </location>
</feature>
<feature type="region of interest" description="Disordered" evidence="1">
    <location>
        <begin position="209"/>
        <end position="277"/>
    </location>
</feature>
<feature type="compositionally biased region" description="Basic and acidic residues" evidence="1">
    <location>
        <begin position="93"/>
        <end position="117"/>
    </location>
</feature>
<feature type="compositionally biased region" description="Polar residues" evidence="1">
    <location>
        <begin position="51"/>
        <end position="68"/>
    </location>
</feature>
<dbReference type="Proteomes" id="UP000031036">
    <property type="component" value="Unassembled WGS sequence"/>
</dbReference>
<feature type="region of interest" description="Disordered" evidence="1">
    <location>
        <begin position="1"/>
        <end position="117"/>
    </location>
</feature>
<evidence type="ECO:0000313" key="3">
    <source>
        <dbReference type="Proteomes" id="UP000031036"/>
    </source>
</evidence>
<feature type="compositionally biased region" description="Basic and acidic residues" evidence="1">
    <location>
        <begin position="69"/>
        <end position="80"/>
    </location>
</feature>
<protein>
    <submittedName>
        <fullName evidence="2">Uncharacterized protein</fullName>
    </submittedName>
</protein>
<accession>A0A0B2VNT7</accession>
<evidence type="ECO:0000256" key="1">
    <source>
        <dbReference type="SAM" id="MobiDB-lite"/>
    </source>
</evidence>
<comment type="caution">
    <text evidence="2">The sequence shown here is derived from an EMBL/GenBank/DDBJ whole genome shotgun (WGS) entry which is preliminary data.</text>
</comment>
<feature type="compositionally biased region" description="Polar residues" evidence="1">
    <location>
        <begin position="23"/>
        <end position="43"/>
    </location>
</feature>
<organism evidence="2 3">
    <name type="scientific">Toxocara canis</name>
    <name type="common">Canine roundworm</name>
    <dbReference type="NCBI Taxonomy" id="6265"/>
    <lineage>
        <taxon>Eukaryota</taxon>
        <taxon>Metazoa</taxon>
        <taxon>Ecdysozoa</taxon>
        <taxon>Nematoda</taxon>
        <taxon>Chromadorea</taxon>
        <taxon>Rhabditida</taxon>
        <taxon>Spirurina</taxon>
        <taxon>Ascaridomorpha</taxon>
        <taxon>Ascaridoidea</taxon>
        <taxon>Toxocaridae</taxon>
        <taxon>Toxocara</taxon>
    </lineage>
</organism>
<reference evidence="2 3" key="1">
    <citation type="submission" date="2014-11" db="EMBL/GenBank/DDBJ databases">
        <title>Genetic blueprint of the zoonotic pathogen Toxocara canis.</title>
        <authorList>
            <person name="Zhu X.-Q."/>
            <person name="Korhonen P.K."/>
            <person name="Cai H."/>
            <person name="Young N.D."/>
            <person name="Nejsum P."/>
            <person name="von Samson-Himmelstjerna G."/>
            <person name="Boag P.R."/>
            <person name="Tan P."/>
            <person name="Li Q."/>
            <person name="Min J."/>
            <person name="Yang Y."/>
            <person name="Wang X."/>
            <person name="Fang X."/>
            <person name="Hall R.S."/>
            <person name="Hofmann A."/>
            <person name="Sternberg P.W."/>
            <person name="Jex A.R."/>
            <person name="Gasser R.B."/>
        </authorList>
    </citation>
    <scope>NUCLEOTIDE SEQUENCE [LARGE SCALE GENOMIC DNA]</scope>
    <source>
        <strain evidence="2">PN_DK_2014</strain>
    </source>
</reference>
<evidence type="ECO:0000313" key="2">
    <source>
        <dbReference type="EMBL" id="KHN83213.1"/>
    </source>
</evidence>